<dbReference type="EMBL" id="CP097511">
    <property type="protein sequence ID" value="URE47404.1"/>
    <property type="molecule type" value="Genomic_DNA"/>
</dbReference>
<dbReference type="OrthoDB" id="5978656at2759"/>
<evidence type="ECO:0000313" key="1">
    <source>
        <dbReference type="EMBL" id="URE47404.1"/>
    </source>
</evidence>
<dbReference type="AlphaFoldDB" id="A0A9E7LEC9"/>
<protein>
    <submittedName>
        <fullName evidence="1">Orn/Lys/Arg decarboxylase, C-terminal domain</fullName>
    </submittedName>
</protein>
<sequence>MISCLTNKLAYSSICGSPAKCSRRVAEEAPEFRTTSKGGKWHWRWWRADHKIDGNEHRRR</sequence>
<dbReference type="Proteomes" id="UP001055439">
    <property type="component" value="Chromosome 9"/>
</dbReference>
<name>A0A9E7LEC9_9LILI</name>
<organism evidence="1 2">
    <name type="scientific">Musa troglodytarum</name>
    <name type="common">fe'i banana</name>
    <dbReference type="NCBI Taxonomy" id="320322"/>
    <lineage>
        <taxon>Eukaryota</taxon>
        <taxon>Viridiplantae</taxon>
        <taxon>Streptophyta</taxon>
        <taxon>Embryophyta</taxon>
        <taxon>Tracheophyta</taxon>
        <taxon>Spermatophyta</taxon>
        <taxon>Magnoliopsida</taxon>
        <taxon>Liliopsida</taxon>
        <taxon>Zingiberales</taxon>
        <taxon>Musaceae</taxon>
        <taxon>Musa</taxon>
    </lineage>
</organism>
<evidence type="ECO:0000313" key="2">
    <source>
        <dbReference type="Proteomes" id="UP001055439"/>
    </source>
</evidence>
<proteinExistence type="predicted"/>
<gene>
    <name evidence="1" type="ORF">MUK42_15264</name>
</gene>
<reference evidence="1" key="1">
    <citation type="submission" date="2022-05" db="EMBL/GenBank/DDBJ databases">
        <title>The Musa troglodytarum L. genome provides insights into the mechanism of non-climacteric behaviour and enrichment of carotenoids.</title>
        <authorList>
            <person name="Wang J."/>
        </authorList>
    </citation>
    <scope>NUCLEOTIDE SEQUENCE</scope>
    <source>
        <tissue evidence="1">Leaf</tissue>
    </source>
</reference>
<accession>A0A9E7LEC9</accession>
<keyword evidence="2" id="KW-1185">Reference proteome</keyword>